<feature type="region of interest" description="Disordered" evidence="7">
    <location>
        <begin position="1"/>
        <end position="26"/>
    </location>
</feature>
<feature type="compositionally biased region" description="Basic and acidic residues" evidence="7">
    <location>
        <begin position="169"/>
        <end position="179"/>
    </location>
</feature>
<dbReference type="SUPFAM" id="SSF51045">
    <property type="entry name" value="WW domain"/>
    <property type="match status" value="2"/>
</dbReference>
<dbReference type="EMBL" id="KZ303527">
    <property type="protein sequence ID" value="PIA13755.1"/>
    <property type="molecule type" value="Genomic_DNA"/>
</dbReference>
<feature type="region of interest" description="Disordered" evidence="7">
    <location>
        <begin position="613"/>
        <end position="672"/>
    </location>
</feature>
<dbReference type="Gene3D" id="1.10.10.440">
    <property type="entry name" value="FF domain"/>
    <property type="match status" value="4"/>
</dbReference>
<dbReference type="SUPFAM" id="SSF81698">
    <property type="entry name" value="FF domain"/>
    <property type="match status" value="4"/>
</dbReference>
<keyword evidence="5" id="KW-0539">Nucleus</keyword>
<keyword evidence="11" id="KW-1185">Reference proteome</keyword>
<dbReference type="GO" id="GO:0003723">
    <property type="term" value="F:RNA binding"/>
    <property type="evidence" value="ECO:0007669"/>
    <property type="project" value="TreeGrafter"/>
</dbReference>
<evidence type="ECO:0000256" key="1">
    <source>
        <dbReference type="ARBA" id="ARBA00004123"/>
    </source>
</evidence>
<dbReference type="GO" id="GO:0071004">
    <property type="term" value="C:U2-type prespliceosome"/>
    <property type="evidence" value="ECO:0007669"/>
    <property type="project" value="TreeGrafter"/>
</dbReference>
<dbReference type="PROSITE" id="PS50020">
    <property type="entry name" value="WW_DOMAIN_2"/>
    <property type="match status" value="2"/>
</dbReference>
<accession>A0A2G5B430</accession>
<sequence length="672" mass="78711">MENNKGPSHTETAMPTPPQTGLAVKPTWVEYTSPDGRTYYFNRGTRETRWEKPDELKSPQERDSVWKEYAKDGRPYWYNTETKKSSWTRPDSVVTRAAQETMQSPSTEQTHRPTGQRQATPSEPVSAPTSDSRSPAAPVIRQLSDRSDLPPGHPSARSRPPIPPPGALEAHKATRREYKTTEEAEKAFVDMLERHKVGGEWTWEQALRAVVNDPDYRSLKTLSERKKAFEKYASATREIEREQRKKEQEQRRIEFFALLDTLPISEHTRFRKVKHLAEDQAAFTAVPTDSERKRLFGAYMDENLQKLDDERRQLRHQRIKEATEFLGSVSIGAKWDNTRKQLLEKFEDKMMPILRTNESQRAPMDTLYYFVRDKDSSIDPEAGLSMLDLMEVFERAVSDAERRETKKRHKERDAVFRRERQNREAFRQLLKEHSGQFTPSSTWTEFCPLIKQDTRFLSMLGQSGSSPLELFWDEIEILSDEYYRHRKRLESAMREHDFNMQTDTPFDDVCDFAKKHCDVPEKCMDYIYKQLIIKAERKKEEEEERALRHHRRLLDEFKYALYDLDPPIEPNSEWEAEKQRISCLPEFKAIANDKECREIFDLVIVRQKERALHKTSRRRDSDARKRSRSPAAVDSAGGRRIRRRASEAESENVPDNQQLPCSSDLEEGEMIG</sequence>
<gene>
    <name evidence="10" type="ORF">COEREDRAFT_83230</name>
</gene>
<dbReference type="Gene3D" id="2.20.70.10">
    <property type="match status" value="2"/>
</dbReference>
<dbReference type="SMART" id="SM00441">
    <property type="entry name" value="FF"/>
    <property type="match status" value="4"/>
</dbReference>
<feature type="compositionally biased region" description="Basic and acidic residues" evidence="7">
    <location>
        <begin position="613"/>
        <end position="624"/>
    </location>
</feature>
<name>A0A2G5B430_COERN</name>
<dbReference type="STRING" id="763665.A0A2G5B430"/>
<dbReference type="InterPro" id="IPR002713">
    <property type="entry name" value="FF_domain"/>
</dbReference>
<dbReference type="PROSITE" id="PS51676">
    <property type="entry name" value="FF"/>
    <property type="match status" value="2"/>
</dbReference>
<feature type="region of interest" description="Disordered" evidence="7">
    <location>
        <begin position="39"/>
        <end position="179"/>
    </location>
</feature>
<evidence type="ECO:0008006" key="12">
    <source>
        <dbReference type="Google" id="ProtNLM"/>
    </source>
</evidence>
<dbReference type="PANTHER" id="PTHR11864:SF0">
    <property type="entry name" value="PRP40 PRE-MRNA PROCESSING FACTOR 40 HOMOLOG A (YEAST)"/>
    <property type="match status" value="1"/>
</dbReference>
<dbReference type="Pfam" id="PF00397">
    <property type="entry name" value="WW"/>
    <property type="match status" value="2"/>
</dbReference>
<dbReference type="InterPro" id="IPR036517">
    <property type="entry name" value="FF_domain_sf"/>
</dbReference>
<dbReference type="GO" id="GO:0005685">
    <property type="term" value="C:U1 snRNP"/>
    <property type="evidence" value="ECO:0007669"/>
    <property type="project" value="TreeGrafter"/>
</dbReference>
<evidence type="ECO:0000256" key="4">
    <source>
        <dbReference type="ARBA" id="ARBA00023187"/>
    </source>
</evidence>
<evidence type="ECO:0000313" key="11">
    <source>
        <dbReference type="Proteomes" id="UP000242474"/>
    </source>
</evidence>
<dbReference type="OrthoDB" id="187617at2759"/>
<feature type="compositionally biased region" description="Basic and acidic residues" evidence="7">
    <location>
        <begin position="44"/>
        <end position="74"/>
    </location>
</feature>
<dbReference type="PROSITE" id="PS01159">
    <property type="entry name" value="WW_DOMAIN_1"/>
    <property type="match status" value="2"/>
</dbReference>
<feature type="coiled-coil region" evidence="6">
    <location>
        <begin position="225"/>
        <end position="252"/>
    </location>
</feature>
<feature type="domain" description="WW" evidence="8">
    <location>
        <begin position="60"/>
        <end position="92"/>
    </location>
</feature>
<feature type="domain" description="WW" evidence="8">
    <location>
        <begin position="22"/>
        <end position="55"/>
    </location>
</feature>
<dbReference type="SMART" id="SM00456">
    <property type="entry name" value="WW"/>
    <property type="match status" value="2"/>
</dbReference>
<dbReference type="InterPro" id="IPR001202">
    <property type="entry name" value="WW_dom"/>
</dbReference>
<keyword evidence="3" id="KW-0677">Repeat</keyword>
<evidence type="ECO:0000259" key="8">
    <source>
        <dbReference type="PROSITE" id="PS50020"/>
    </source>
</evidence>
<feature type="domain" description="FF" evidence="9">
    <location>
        <begin position="181"/>
        <end position="235"/>
    </location>
</feature>
<evidence type="ECO:0000256" key="2">
    <source>
        <dbReference type="ARBA" id="ARBA00022664"/>
    </source>
</evidence>
<organism evidence="10 11">
    <name type="scientific">Coemansia reversa (strain ATCC 12441 / NRRL 1564)</name>
    <dbReference type="NCBI Taxonomy" id="763665"/>
    <lineage>
        <taxon>Eukaryota</taxon>
        <taxon>Fungi</taxon>
        <taxon>Fungi incertae sedis</taxon>
        <taxon>Zoopagomycota</taxon>
        <taxon>Kickxellomycotina</taxon>
        <taxon>Kickxellomycetes</taxon>
        <taxon>Kickxellales</taxon>
        <taxon>Kickxellaceae</taxon>
        <taxon>Coemansia</taxon>
    </lineage>
</organism>
<evidence type="ECO:0000259" key="9">
    <source>
        <dbReference type="PROSITE" id="PS51676"/>
    </source>
</evidence>
<dbReference type="Proteomes" id="UP000242474">
    <property type="component" value="Unassembled WGS sequence"/>
</dbReference>
<comment type="subcellular location">
    <subcellularLocation>
        <location evidence="1">Nucleus</location>
    </subcellularLocation>
</comment>
<dbReference type="InterPro" id="IPR039726">
    <property type="entry name" value="Prp40-like"/>
</dbReference>
<keyword evidence="6" id="KW-0175">Coiled coil</keyword>
<feature type="compositionally biased region" description="Polar residues" evidence="7">
    <location>
        <begin position="1"/>
        <end position="13"/>
    </location>
</feature>
<dbReference type="PANTHER" id="PTHR11864">
    <property type="entry name" value="PRE-MRNA-PROCESSING PROTEIN PRP40"/>
    <property type="match status" value="1"/>
</dbReference>
<keyword evidence="4" id="KW-0508">mRNA splicing</keyword>
<dbReference type="Pfam" id="PF01846">
    <property type="entry name" value="FF"/>
    <property type="match status" value="3"/>
</dbReference>
<evidence type="ECO:0000256" key="5">
    <source>
        <dbReference type="ARBA" id="ARBA00023242"/>
    </source>
</evidence>
<evidence type="ECO:0000256" key="7">
    <source>
        <dbReference type="SAM" id="MobiDB-lite"/>
    </source>
</evidence>
<dbReference type="FunFam" id="1.10.10.440:FF:000013">
    <property type="entry name" value="pre-mRNA-processing protein 40A isoform X1"/>
    <property type="match status" value="1"/>
</dbReference>
<dbReference type="CDD" id="cd00201">
    <property type="entry name" value="WW"/>
    <property type="match status" value="2"/>
</dbReference>
<reference evidence="10 11" key="1">
    <citation type="journal article" date="2015" name="Genome Biol. Evol.">
        <title>Phylogenomic analyses indicate that early fungi evolved digesting cell walls of algal ancestors of land plants.</title>
        <authorList>
            <person name="Chang Y."/>
            <person name="Wang S."/>
            <person name="Sekimoto S."/>
            <person name="Aerts A.L."/>
            <person name="Choi C."/>
            <person name="Clum A."/>
            <person name="LaButti K.M."/>
            <person name="Lindquist E.A."/>
            <person name="Yee Ngan C."/>
            <person name="Ohm R.A."/>
            <person name="Salamov A.A."/>
            <person name="Grigoriev I.V."/>
            <person name="Spatafora J.W."/>
            <person name="Berbee M.L."/>
        </authorList>
    </citation>
    <scope>NUCLEOTIDE SEQUENCE [LARGE SCALE GENOMIC DNA]</scope>
    <source>
        <strain evidence="10 11">NRRL 1564</strain>
    </source>
</reference>
<keyword evidence="2" id="KW-0507">mRNA processing</keyword>
<dbReference type="InterPro" id="IPR036020">
    <property type="entry name" value="WW_dom_sf"/>
</dbReference>
<feature type="compositionally biased region" description="Polar residues" evidence="7">
    <location>
        <begin position="98"/>
        <end position="133"/>
    </location>
</feature>
<dbReference type="GO" id="GO:0045292">
    <property type="term" value="P:mRNA cis splicing, via spliceosome"/>
    <property type="evidence" value="ECO:0007669"/>
    <property type="project" value="InterPro"/>
</dbReference>
<proteinExistence type="predicted"/>
<dbReference type="AlphaFoldDB" id="A0A2G5B430"/>
<feature type="domain" description="FF" evidence="9">
    <location>
        <begin position="418"/>
        <end position="477"/>
    </location>
</feature>
<evidence type="ECO:0000256" key="6">
    <source>
        <dbReference type="SAM" id="Coils"/>
    </source>
</evidence>
<protein>
    <recommendedName>
        <fullName evidence="12">Formin binding protein</fullName>
    </recommendedName>
</protein>
<evidence type="ECO:0000256" key="3">
    <source>
        <dbReference type="ARBA" id="ARBA00022737"/>
    </source>
</evidence>
<evidence type="ECO:0000313" key="10">
    <source>
        <dbReference type="EMBL" id="PIA13755.1"/>
    </source>
</evidence>